<dbReference type="Gene3D" id="1.10.443.10">
    <property type="entry name" value="Intergrase catalytic core"/>
    <property type="match status" value="1"/>
</dbReference>
<dbReference type="GO" id="GO:0006310">
    <property type="term" value="P:DNA recombination"/>
    <property type="evidence" value="ECO:0007669"/>
    <property type="project" value="UniProtKB-KW"/>
</dbReference>
<reference evidence="3 4" key="1">
    <citation type="submission" date="2017-05" db="EMBL/GenBank/DDBJ databases">
        <title>Whole genome sequence of Pseudomonas putida isolate 1312 commercialized as a biostimulant.</title>
        <authorList>
            <person name="Crovadore J."/>
            <person name="Blanc P."/>
            <person name="Chablais R."/>
            <person name="Cochard B."/>
            <person name="Grizard D."/>
            <person name="Lefort F."/>
        </authorList>
    </citation>
    <scope>NUCLEOTIDE SEQUENCE [LARGE SCALE GENOMIC DNA]</scope>
    <source>
        <strain evidence="3 4">1312</strain>
    </source>
</reference>
<dbReference type="InterPro" id="IPR011010">
    <property type="entry name" value="DNA_brk_join_enz"/>
</dbReference>
<dbReference type="SUPFAM" id="SSF56349">
    <property type="entry name" value="DNA breaking-rejoining enzymes"/>
    <property type="match status" value="1"/>
</dbReference>
<protein>
    <recommendedName>
        <fullName evidence="5">Site-specific integrase</fullName>
    </recommendedName>
</protein>
<organism evidence="3 4">
    <name type="scientific">Pseudomonas putida</name>
    <name type="common">Arthrobacter siderocapsulatus</name>
    <dbReference type="NCBI Taxonomy" id="303"/>
    <lineage>
        <taxon>Bacteria</taxon>
        <taxon>Pseudomonadati</taxon>
        <taxon>Pseudomonadota</taxon>
        <taxon>Gammaproteobacteria</taxon>
        <taxon>Pseudomonadales</taxon>
        <taxon>Pseudomonadaceae</taxon>
        <taxon>Pseudomonas</taxon>
    </lineage>
</organism>
<proteinExistence type="predicted"/>
<evidence type="ECO:0000256" key="1">
    <source>
        <dbReference type="ARBA" id="ARBA00022908"/>
    </source>
</evidence>
<dbReference type="AlphaFoldDB" id="A0A1Y3KCY7"/>
<sequence length="433" mass="50224">MMIHITKKYVSYINPESHQVVEHFILIHETERKSTLLSHANLFLQSQTRQSKKTSSRYASIISMFYRYLSSLEEFQNLSPGDYHLHARNKNVMRWQTAREIKRKLKNSVRPSTETIFEEAKLLMGYFRWLGERQFFTGVNVQLKNWIPPFKSARYQEYVSYKAVQVIDSTSISVLDKLNRQASSTSSQLITPSEIKQLMENYSDPVYSALFHFALDTAMRPMDLCRFPYFGNGENAHIMPFSSMTFEHPTVSYAITNSKGKKSRDILIHRDALEALENNYIKPYYAERAKKYRNHYGKKPTLDILFLNKNGHPVTPDTIASRTVAAKKKALTKNPGLRKSLCFYDARDWWPTQFIIRSFGDDLLKSNEILFNYAVAQILKSQMGHAIIKTTFDNYVGMARVILSMHQGRKMEIFSPSNFSATAFMQAFKGHDT</sequence>
<evidence type="ECO:0000313" key="3">
    <source>
        <dbReference type="EMBL" id="OUM23678.1"/>
    </source>
</evidence>
<dbReference type="EMBL" id="NFSB01000090">
    <property type="protein sequence ID" value="OUM23678.1"/>
    <property type="molecule type" value="Genomic_DNA"/>
</dbReference>
<dbReference type="InterPro" id="IPR050090">
    <property type="entry name" value="Tyrosine_recombinase_XerCD"/>
</dbReference>
<evidence type="ECO:0000313" key="4">
    <source>
        <dbReference type="Proteomes" id="UP000196082"/>
    </source>
</evidence>
<dbReference type="InterPro" id="IPR013762">
    <property type="entry name" value="Integrase-like_cat_sf"/>
</dbReference>
<dbReference type="PANTHER" id="PTHR30349">
    <property type="entry name" value="PHAGE INTEGRASE-RELATED"/>
    <property type="match status" value="1"/>
</dbReference>
<dbReference type="GO" id="GO:0015074">
    <property type="term" value="P:DNA integration"/>
    <property type="evidence" value="ECO:0007669"/>
    <property type="project" value="UniProtKB-KW"/>
</dbReference>
<comment type="caution">
    <text evidence="3">The sequence shown here is derived from an EMBL/GenBank/DDBJ whole genome shotgun (WGS) entry which is preliminary data.</text>
</comment>
<dbReference type="GO" id="GO:0003677">
    <property type="term" value="F:DNA binding"/>
    <property type="evidence" value="ECO:0007669"/>
    <property type="project" value="InterPro"/>
</dbReference>
<keyword evidence="2" id="KW-0233">DNA recombination</keyword>
<accession>A0A1Y3KCY7</accession>
<dbReference type="Proteomes" id="UP000196082">
    <property type="component" value="Unassembled WGS sequence"/>
</dbReference>
<evidence type="ECO:0008006" key="5">
    <source>
        <dbReference type="Google" id="ProtNLM"/>
    </source>
</evidence>
<keyword evidence="1" id="KW-0229">DNA integration</keyword>
<evidence type="ECO:0000256" key="2">
    <source>
        <dbReference type="ARBA" id="ARBA00023172"/>
    </source>
</evidence>
<name>A0A1Y3KCY7_PSEPU</name>
<gene>
    <name evidence="3" type="ORF">B8W72_27605</name>
</gene>